<dbReference type="GO" id="GO:0000379">
    <property type="term" value="P:tRNA-type intron splice site recognition and cleavage"/>
    <property type="evidence" value="ECO:0007669"/>
    <property type="project" value="TreeGrafter"/>
</dbReference>
<dbReference type="InterPro" id="IPR011856">
    <property type="entry name" value="tRNA_endonuc-like_dom_sf"/>
</dbReference>
<dbReference type="CDD" id="cd22363">
    <property type="entry name" value="tRNA-intron_lyase_C"/>
    <property type="match status" value="1"/>
</dbReference>
<gene>
    <name evidence="6" type="ORF">FBUS_00663</name>
</gene>
<proteinExistence type="inferred from homology"/>
<evidence type="ECO:0000256" key="1">
    <source>
        <dbReference type="ARBA" id="ARBA00008078"/>
    </source>
</evidence>
<dbReference type="Gene3D" id="3.40.1350.10">
    <property type="match status" value="1"/>
</dbReference>
<evidence type="ECO:0000313" key="7">
    <source>
        <dbReference type="Proteomes" id="UP000728185"/>
    </source>
</evidence>
<dbReference type="InterPro" id="IPR006676">
    <property type="entry name" value="tRNA_splic"/>
</dbReference>
<feature type="non-terminal residue" evidence="6">
    <location>
        <position position="1"/>
    </location>
</feature>
<accession>A0A8E0VJJ2</accession>
<comment type="similarity">
    <text evidence="1">Belongs to the tRNA-intron endonuclease family.</text>
</comment>
<dbReference type="EMBL" id="LUCM01007780">
    <property type="protein sequence ID" value="KAA0189363.1"/>
    <property type="molecule type" value="Genomic_DNA"/>
</dbReference>
<keyword evidence="7" id="KW-1185">Reference proteome</keyword>
<feature type="domain" description="tRNA intron endonuclease catalytic" evidence="5">
    <location>
        <begin position="225"/>
        <end position="271"/>
    </location>
</feature>
<keyword evidence="6" id="KW-0255">Endonuclease</keyword>
<dbReference type="Proteomes" id="UP000728185">
    <property type="component" value="Unassembled WGS sequence"/>
</dbReference>
<feature type="signal peptide" evidence="4">
    <location>
        <begin position="1"/>
        <end position="18"/>
    </location>
</feature>
<comment type="caution">
    <text evidence="6">The sequence shown here is derived from an EMBL/GenBank/DDBJ whole genome shotgun (WGS) entry which is preliminary data.</text>
</comment>
<evidence type="ECO:0000259" key="5">
    <source>
        <dbReference type="Pfam" id="PF01974"/>
    </source>
</evidence>
<name>A0A8E0VJJ2_9TREM</name>
<dbReference type="Pfam" id="PF01974">
    <property type="entry name" value="tRNA_int_endo"/>
    <property type="match status" value="1"/>
</dbReference>
<feature type="chain" id="PRO_5034904194" description="tRNA-intron lyase" evidence="4">
    <location>
        <begin position="19"/>
        <end position="317"/>
    </location>
</feature>
<evidence type="ECO:0000256" key="3">
    <source>
        <dbReference type="ARBA" id="ARBA00034031"/>
    </source>
</evidence>
<dbReference type="GO" id="GO:0003676">
    <property type="term" value="F:nucleic acid binding"/>
    <property type="evidence" value="ECO:0007669"/>
    <property type="project" value="InterPro"/>
</dbReference>
<dbReference type="GO" id="GO:0000213">
    <property type="term" value="F:tRNA-intron lyase activity"/>
    <property type="evidence" value="ECO:0007669"/>
    <property type="project" value="UniProtKB-EC"/>
</dbReference>
<evidence type="ECO:0000256" key="2">
    <source>
        <dbReference type="ARBA" id="ARBA00012573"/>
    </source>
</evidence>
<evidence type="ECO:0000256" key="4">
    <source>
        <dbReference type="SAM" id="SignalP"/>
    </source>
</evidence>
<dbReference type="EC" id="4.6.1.16" evidence="2"/>
<evidence type="ECO:0000313" key="6">
    <source>
        <dbReference type="EMBL" id="KAA0189363.1"/>
    </source>
</evidence>
<dbReference type="GO" id="GO:0000214">
    <property type="term" value="C:tRNA-intron endonuclease complex"/>
    <property type="evidence" value="ECO:0007669"/>
    <property type="project" value="TreeGrafter"/>
</dbReference>
<organism evidence="6 7">
    <name type="scientific">Fasciolopsis buskii</name>
    <dbReference type="NCBI Taxonomy" id="27845"/>
    <lineage>
        <taxon>Eukaryota</taxon>
        <taxon>Metazoa</taxon>
        <taxon>Spiralia</taxon>
        <taxon>Lophotrochozoa</taxon>
        <taxon>Platyhelminthes</taxon>
        <taxon>Trematoda</taxon>
        <taxon>Digenea</taxon>
        <taxon>Plagiorchiida</taxon>
        <taxon>Echinostomata</taxon>
        <taxon>Echinostomatoidea</taxon>
        <taxon>Fasciolidae</taxon>
        <taxon>Fasciolopsis</taxon>
    </lineage>
</organism>
<dbReference type="SUPFAM" id="SSF53032">
    <property type="entry name" value="tRNA-intron endonuclease catalytic domain-like"/>
    <property type="match status" value="1"/>
</dbReference>
<protein>
    <recommendedName>
        <fullName evidence="2">tRNA-intron lyase</fullName>
        <ecNumber evidence="2">4.6.1.16</ecNumber>
    </recommendedName>
</protein>
<keyword evidence="6" id="KW-0378">Hydrolase</keyword>
<sequence>NHIWLVKLFYHFLSFKAAEDVYETLLGRPKLSTGVDTWTVSATGPLFPIHLKEDDDHLGCATSLPTRDLFEAELVSSSRARITNPNQISLLRSRGFYGYIPTEEQQLVRPLDSKQISVDTDDEDRYHEPIDERPIALAYEVELCQNDEAPELYLTDEEILFLLHTLGCLTIAIPPVPDEDTPTVIPAPRRLWYYLCSGQITTRPIEPCLARSTDSRFRLTELDLLRRYAAYVYYRAHGWIVRPGLALGGVHFLLYAQGPMHRHAAFAVLVDPATDADSQASKQVTCAINSLSGSSTFFGHLQGQSLGCYPCGHSFGR</sequence>
<dbReference type="PANTHER" id="PTHR21227:SF0">
    <property type="entry name" value="TRNA-SPLICING ENDONUCLEASE SUBUNIT SEN2"/>
    <property type="match status" value="1"/>
</dbReference>
<keyword evidence="4" id="KW-0732">Signal</keyword>
<dbReference type="GO" id="GO:0005737">
    <property type="term" value="C:cytoplasm"/>
    <property type="evidence" value="ECO:0007669"/>
    <property type="project" value="TreeGrafter"/>
</dbReference>
<keyword evidence="6" id="KW-0540">Nuclease</keyword>
<dbReference type="AlphaFoldDB" id="A0A8E0VJJ2"/>
<dbReference type="InterPro" id="IPR006677">
    <property type="entry name" value="tRNA_intron_Endonuc_cat-like"/>
</dbReference>
<comment type="catalytic activity">
    <reaction evidence="3">
        <text>pretRNA = a 3'-half-tRNA molecule with a 5'-OH end + a 5'-half-tRNA molecule with a 2',3'-cyclic phosphate end + an intron with a 2',3'-cyclic phosphate and a 5'-hydroxyl terminus.</text>
        <dbReference type="EC" id="4.6.1.16"/>
    </reaction>
</comment>
<dbReference type="PANTHER" id="PTHR21227">
    <property type="entry name" value="TRNA-SPLICING ENDONUCLEASE SUBUNIT SEN2"/>
    <property type="match status" value="1"/>
</dbReference>
<reference evidence="6" key="1">
    <citation type="submission" date="2019-05" db="EMBL/GenBank/DDBJ databases">
        <title>Annotation for the trematode Fasciolopsis buski.</title>
        <authorList>
            <person name="Choi Y.-J."/>
        </authorList>
    </citation>
    <scope>NUCLEOTIDE SEQUENCE</scope>
    <source>
        <strain evidence="6">HT</strain>
        <tissue evidence="6">Whole worm</tissue>
    </source>
</reference>
<dbReference type="OrthoDB" id="10249562at2759"/>
<dbReference type="InterPro" id="IPR036167">
    <property type="entry name" value="tRNA_intron_Endo_cat-like_sf"/>
</dbReference>